<feature type="region of interest" description="Disordered" evidence="1">
    <location>
        <begin position="363"/>
        <end position="426"/>
    </location>
</feature>
<feature type="region of interest" description="Disordered" evidence="1">
    <location>
        <begin position="282"/>
        <end position="325"/>
    </location>
</feature>
<sequence length="456" mass="52449">MASLHQKIVNNQPNIETHILQQRDQIRELAEDNQPMRMKRGDHQHHTALEEEVHHQPITSTAPPTSCYPDAISPPSEVNPPKLPNPQPPPYPLPLILQAHLPLQSPQTSLLTTSLTTDQANLHTKKYCFSVTPMGNTSVWHGEEIPEKKSVKLWSPTTEKTMEHLSSGEFTGVEHILIHTGSNNLTRRNDDIPTALWHLAKRAVENFPTSKVMISTLLPHSDIPQIIINTINSEITRSCTHLPNVSIAQHSRISYQHLHDHILLNDRGVKLFAKNIKDTALNRERYPQNDQQHQRDLHHLQEQQRHPHIHREHQGDLHHLQEQQRHPHIHWEHQGDLHHLQEQQRHPHIHREHQGDLQPLPHLSQVHQRSPPPTQENHSDQQSLQQHQRALPTSSTSTISSDTSTSHHLQQIPRLQLHTPTQRDSYAAVASRTNKGSFRAKSIKRHYYSFVTTLIG</sequence>
<feature type="region of interest" description="Disordered" evidence="1">
    <location>
        <begin position="51"/>
        <end position="87"/>
    </location>
</feature>
<feature type="compositionally biased region" description="Polar residues" evidence="1">
    <location>
        <begin position="380"/>
        <end position="392"/>
    </location>
</feature>
<keyword evidence="3" id="KW-1185">Reference proteome</keyword>
<evidence type="ECO:0000313" key="2">
    <source>
        <dbReference type="EMBL" id="KAE8294738.1"/>
    </source>
</evidence>
<name>A0A6G0IT91_LARCR</name>
<evidence type="ECO:0000313" key="3">
    <source>
        <dbReference type="Proteomes" id="UP000424527"/>
    </source>
</evidence>
<dbReference type="SUPFAM" id="SSF52266">
    <property type="entry name" value="SGNH hydrolase"/>
    <property type="match status" value="1"/>
</dbReference>
<dbReference type="InterPro" id="IPR036514">
    <property type="entry name" value="SGNH_hydro_sf"/>
</dbReference>
<feature type="compositionally biased region" description="Pro residues" evidence="1">
    <location>
        <begin position="77"/>
        <end position="87"/>
    </location>
</feature>
<feature type="compositionally biased region" description="Basic and acidic residues" evidence="1">
    <location>
        <begin position="282"/>
        <end position="305"/>
    </location>
</feature>
<protein>
    <submittedName>
        <fullName evidence="2">Uncharacterized protein</fullName>
    </submittedName>
</protein>
<dbReference type="Gene3D" id="3.40.50.1110">
    <property type="entry name" value="SGNH hydrolase"/>
    <property type="match status" value="1"/>
</dbReference>
<gene>
    <name evidence="2" type="ORF">D5F01_LYC07701</name>
</gene>
<dbReference type="EMBL" id="REGW02000007">
    <property type="protein sequence ID" value="KAE8294738.1"/>
    <property type="molecule type" value="Genomic_DNA"/>
</dbReference>
<feature type="compositionally biased region" description="Low complexity" evidence="1">
    <location>
        <begin position="393"/>
        <end position="406"/>
    </location>
</feature>
<dbReference type="AlphaFoldDB" id="A0A6G0IT91"/>
<feature type="compositionally biased region" description="Basic and acidic residues" evidence="1">
    <location>
        <begin position="312"/>
        <end position="325"/>
    </location>
</feature>
<evidence type="ECO:0000256" key="1">
    <source>
        <dbReference type="SAM" id="MobiDB-lite"/>
    </source>
</evidence>
<proteinExistence type="predicted"/>
<dbReference type="Proteomes" id="UP000424527">
    <property type="component" value="Unassembled WGS sequence"/>
</dbReference>
<comment type="caution">
    <text evidence="2">The sequence shown here is derived from an EMBL/GenBank/DDBJ whole genome shotgun (WGS) entry which is preliminary data.</text>
</comment>
<accession>A0A6G0IT91</accession>
<reference evidence="2 3" key="1">
    <citation type="submission" date="2019-07" db="EMBL/GenBank/DDBJ databases">
        <title>Chromosome genome assembly for large yellow croaker.</title>
        <authorList>
            <person name="Xiao S."/>
        </authorList>
    </citation>
    <scope>NUCLEOTIDE SEQUENCE [LARGE SCALE GENOMIC DNA]</scope>
    <source>
        <strain evidence="2">JMULYC20181020</strain>
        <tissue evidence="2">Muscle</tissue>
    </source>
</reference>
<organism evidence="2 3">
    <name type="scientific">Larimichthys crocea</name>
    <name type="common">Large yellow croaker</name>
    <name type="synonym">Pseudosciaena crocea</name>
    <dbReference type="NCBI Taxonomy" id="215358"/>
    <lineage>
        <taxon>Eukaryota</taxon>
        <taxon>Metazoa</taxon>
        <taxon>Chordata</taxon>
        <taxon>Craniata</taxon>
        <taxon>Vertebrata</taxon>
        <taxon>Euteleostomi</taxon>
        <taxon>Actinopterygii</taxon>
        <taxon>Neopterygii</taxon>
        <taxon>Teleostei</taxon>
        <taxon>Neoteleostei</taxon>
        <taxon>Acanthomorphata</taxon>
        <taxon>Eupercaria</taxon>
        <taxon>Sciaenidae</taxon>
        <taxon>Larimichthys</taxon>
    </lineage>
</organism>